<evidence type="ECO:0000256" key="1">
    <source>
        <dbReference type="ARBA" id="ARBA00022448"/>
    </source>
</evidence>
<organism evidence="6">
    <name type="scientific">freshwater metagenome</name>
    <dbReference type="NCBI Taxonomy" id="449393"/>
    <lineage>
        <taxon>unclassified sequences</taxon>
        <taxon>metagenomes</taxon>
        <taxon>ecological metagenomes</taxon>
    </lineage>
</organism>
<evidence type="ECO:0000259" key="5">
    <source>
        <dbReference type="PROSITE" id="PS50893"/>
    </source>
</evidence>
<dbReference type="InterPro" id="IPR003439">
    <property type="entry name" value="ABC_transporter-like_ATP-bd"/>
</dbReference>
<dbReference type="InterPro" id="IPR003593">
    <property type="entry name" value="AAA+_ATPase"/>
</dbReference>
<dbReference type="PROSITE" id="PS00211">
    <property type="entry name" value="ABC_TRANSPORTER_1"/>
    <property type="match status" value="1"/>
</dbReference>
<dbReference type="SUPFAM" id="SSF52540">
    <property type="entry name" value="P-loop containing nucleoside triphosphate hydrolases"/>
    <property type="match status" value="1"/>
</dbReference>
<dbReference type="Pfam" id="PF00005">
    <property type="entry name" value="ABC_tran"/>
    <property type="match status" value="1"/>
</dbReference>
<dbReference type="CDD" id="cd03230">
    <property type="entry name" value="ABC_DR_subfamily_A"/>
    <property type="match status" value="1"/>
</dbReference>
<dbReference type="InterPro" id="IPR051782">
    <property type="entry name" value="ABC_Transporter_VariousFunc"/>
</dbReference>
<keyword evidence="2" id="KW-0547">Nucleotide-binding</keyword>
<protein>
    <submittedName>
        <fullName evidence="6">Unannotated protein</fullName>
    </submittedName>
</protein>
<dbReference type="GO" id="GO:0022857">
    <property type="term" value="F:transmembrane transporter activity"/>
    <property type="evidence" value="ECO:0007669"/>
    <property type="project" value="InterPro"/>
</dbReference>
<dbReference type="InterPro" id="IPR017871">
    <property type="entry name" value="ABC_transporter-like_CS"/>
</dbReference>
<keyword evidence="3" id="KW-0201">Cytochrome c-type biogenesis</keyword>
<evidence type="ECO:0000256" key="2">
    <source>
        <dbReference type="ARBA" id="ARBA00022741"/>
    </source>
</evidence>
<dbReference type="GO" id="GO:0005524">
    <property type="term" value="F:ATP binding"/>
    <property type="evidence" value="ECO:0007669"/>
    <property type="project" value="UniProtKB-KW"/>
</dbReference>
<dbReference type="SMART" id="SM00382">
    <property type="entry name" value="AAA"/>
    <property type="match status" value="1"/>
</dbReference>
<dbReference type="EMBL" id="CAEZZU010000296">
    <property type="protein sequence ID" value="CAB4792132.1"/>
    <property type="molecule type" value="Genomic_DNA"/>
</dbReference>
<dbReference type="PANTHER" id="PTHR42939">
    <property type="entry name" value="ABC TRANSPORTER ATP-BINDING PROTEIN ALBC-RELATED"/>
    <property type="match status" value="1"/>
</dbReference>
<dbReference type="GO" id="GO:0017004">
    <property type="term" value="P:cytochrome complex assembly"/>
    <property type="evidence" value="ECO:0007669"/>
    <property type="project" value="UniProtKB-KW"/>
</dbReference>
<proteinExistence type="predicted"/>
<evidence type="ECO:0000313" key="6">
    <source>
        <dbReference type="EMBL" id="CAB4792132.1"/>
    </source>
</evidence>
<accession>A0A6J6X5Y3</accession>
<dbReference type="PROSITE" id="PS50893">
    <property type="entry name" value="ABC_TRANSPORTER_2"/>
    <property type="match status" value="1"/>
</dbReference>
<dbReference type="NCBIfam" id="TIGR01189">
    <property type="entry name" value="ccmA"/>
    <property type="match status" value="1"/>
</dbReference>
<name>A0A6J6X5Y3_9ZZZZ</name>
<evidence type="ECO:0000256" key="4">
    <source>
        <dbReference type="ARBA" id="ARBA00022840"/>
    </source>
</evidence>
<dbReference type="AlphaFoldDB" id="A0A6J6X5Y3"/>
<keyword evidence="1" id="KW-0813">Transport</keyword>
<dbReference type="InterPro" id="IPR027417">
    <property type="entry name" value="P-loop_NTPase"/>
</dbReference>
<reference evidence="6" key="1">
    <citation type="submission" date="2020-05" db="EMBL/GenBank/DDBJ databases">
        <authorList>
            <person name="Chiriac C."/>
            <person name="Salcher M."/>
            <person name="Ghai R."/>
            <person name="Kavagutti S V."/>
        </authorList>
    </citation>
    <scope>NUCLEOTIDE SEQUENCE</scope>
</reference>
<gene>
    <name evidence="6" type="ORF">UFOPK2925_01556</name>
</gene>
<dbReference type="InterPro" id="IPR005895">
    <property type="entry name" value="ABC_transptr_haem_export_CcmA"/>
</dbReference>
<keyword evidence="4" id="KW-0067">ATP-binding</keyword>
<sequence length="215" mass="23062">MPNVLQLREAVCLLGRFPALAGLDLDLDAGGVTLLSGPNGAGKTTLLRLLAGLIPLHSGTGTVLGSDLNTDRVSHRRRLALVGHDTFCYDDLTVRENLVFSAKASGHKAAMGESAMERFGLSHVAGVLHSRLSAGQRRRLALAAAFGRDPELLLLDEPHAGLDSEGREILDEILRETNPTGRTVIIASHELDRTRALADREFSIRGGRAYSVEQA</sequence>
<feature type="domain" description="ABC transporter" evidence="5">
    <location>
        <begin position="5"/>
        <end position="215"/>
    </location>
</feature>
<dbReference type="Gene3D" id="3.40.50.300">
    <property type="entry name" value="P-loop containing nucleotide triphosphate hydrolases"/>
    <property type="match status" value="1"/>
</dbReference>
<evidence type="ECO:0000256" key="3">
    <source>
        <dbReference type="ARBA" id="ARBA00022748"/>
    </source>
</evidence>
<dbReference type="GO" id="GO:0016887">
    <property type="term" value="F:ATP hydrolysis activity"/>
    <property type="evidence" value="ECO:0007669"/>
    <property type="project" value="InterPro"/>
</dbReference>
<dbReference type="PANTHER" id="PTHR42939:SF1">
    <property type="entry name" value="ABC TRANSPORTER ATP-BINDING PROTEIN ALBC-RELATED"/>
    <property type="match status" value="1"/>
</dbReference>